<dbReference type="EMBL" id="LZPO01108509">
    <property type="protein sequence ID" value="OBS59180.1"/>
    <property type="molecule type" value="Genomic_DNA"/>
</dbReference>
<evidence type="ECO:0000313" key="2">
    <source>
        <dbReference type="Proteomes" id="UP000092124"/>
    </source>
</evidence>
<dbReference type="STRING" id="56216.A0A1A6G041"/>
<dbReference type="Proteomes" id="UP000092124">
    <property type="component" value="Unassembled WGS sequence"/>
</dbReference>
<evidence type="ECO:0000313" key="1">
    <source>
        <dbReference type="EMBL" id="OBS59180.1"/>
    </source>
</evidence>
<keyword evidence="2" id="KW-1185">Reference proteome</keyword>
<accession>A0A1A6G041</accession>
<feature type="non-terminal residue" evidence="1">
    <location>
        <position position="100"/>
    </location>
</feature>
<reference evidence="1 2" key="1">
    <citation type="submission" date="2016-06" db="EMBL/GenBank/DDBJ databases">
        <title>The Draft Genome Sequence and Annotation of the Desert Woodrat Neotoma lepida.</title>
        <authorList>
            <person name="Campbell M."/>
            <person name="Oakeson K.F."/>
            <person name="Yandell M."/>
            <person name="Halpert J.R."/>
            <person name="Dearing D."/>
        </authorList>
    </citation>
    <scope>NUCLEOTIDE SEQUENCE [LARGE SCALE GENOMIC DNA]</scope>
    <source>
        <strain evidence="1">417</strain>
        <tissue evidence="1">Liver</tissue>
    </source>
</reference>
<gene>
    <name evidence="1" type="ORF">A6R68_09693</name>
</gene>
<organism evidence="1 2">
    <name type="scientific">Neotoma lepida</name>
    <name type="common">Desert woodrat</name>
    <dbReference type="NCBI Taxonomy" id="56216"/>
    <lineage>
        <taxon>Eukaryota</taxon>
        <taxon>Metazoa</taxon>
        <taxon>Chordata</taxon>
        <taxon>Craniata</taxon>
        <taxon>Vertebrata</taxon>
        <taxon>Euteleostomi</taxon>
        <taxon>Mammalia</taxon>
        <taxon>Eutheria</taxon>
        <taxon>Euarchontoglires</taxon>
        <taxon>Glires</taxon>
        <taxon>Rodentia</taxon>
        <taxon>Myomorpha</taxon>
        <taxon>Muroidea</taxon>
        <taxon>Cricetidae</taxon>
        <taxon>Neotominae</taxon>
        <taxon>Neotoma</taxon>
    </lineage>
</organism>
<dbReference type="AlphaFoldDB" id="A0A1A6G041"/>
<dbReference type="OrthoDB" id="7442607at2759"/>
<name>A0A1A6G041_NEOLE</name>
<sequence>MEISPNEEDASYHLDYPQPGLSASYRTESVQQQACVYASYAPPTALVSSLEDENISDNTWPACPPTAAALSPQCSPWTTYPISTSLLISLHGPWFLSWLT</sequence>
<proteinExistence type="predicted"/>
<comment type="caution">
    <text evidence="1">The sequence shown here is derived from an EMBL/GenBank/DDBJ whole genome shotgun (WGS) entry which is preliminary data.</text>
</comment>
<protein>
    <submittedName>
        <fullName evidence="1">Uncharacterized protein</fullName>
    </submittedName>
</protein>